<proteinExistence type="predicted"/>
<evidence type="ECO:0000313" key="4">
    <source>
        <dbReference type="Proteomes" id="UP000601041"/>
    </source>
</evidence>
<evidence type="ECO:0000259" key="2">
    <source>
        <dbReference type="Pfam" id="PF07992"/>
    </source>
</evidence>
<sequence length="445" mass="47197">MVEPDVIVVGGGPAGLAAATEVATSGYLVELVEQRNSVGGAVHRQPVDGITHVPQARGTRASWERISRAFSEAQIPVRYQSVFLGVDGDGFTLIENRQTGQVQLLRPKAIIIATGAVEKVLPRPGWQLPGVSTAGGLQVMMKETGQAPQGSVLLAGTGPLLVAVAAQMAKLGNPPMAIVEAGNPLRRFRAGLKLLSDPTILGEAAGYLGSVARRRISWLRGARIIAIEDSGTSLKALVRDSGGSERSFTVDRIGLHDGIRPNDFGLPEDSTGPRTGPFIFRAGDCREALGANAAETDGRRVGRMVSELLLGNLGAGDLTTALERSRRTQANLAALFAPVRPASPFCDLPDETVLCRCESKTVGDLRSLCSQPDRLTGREVKHNGRFAMGACQGRFCAENTASLMAHFNPGEPQPLADNLTGRRWPVRPVSIAALTRANPTRTESQ</sequence>
<dbReference type="SUPFAM" id="SSF51905">
    <property type="entry name" value="FAD/NAD(P)-binding domain"/>
    <property type="match status" value="1"/>
</dbReference>
<dbReference type="Proteomes" id="UP000601041">
    <property type="component" value="Unassembled WGS sequence"/>
</dbReference>
<dbReference type="Gene3D" id="3.50.50.60">
    <property type="entry name" value="FAD/NAD(P)-binding domain"/>
    <property type="match status" value="2"/>
</dbReference>
<evidence type="ECO:0000256" key="1">
    <source>
        <dbReference type="ARBA" id="ARBA00023002"/>
    </source>
</evidence>
<feature type="domain" description="FAD/NAD(P)-binding" evidence="2">
    <location>
        <begin position="5"/>
        <end position="268"/>
    </location>
</feature>
<organism evidence="3 4">
    <name type="scientific">Pseudorhizobium halotolerans</name>
    <dbReference type="NCBI Taxonomy" id="1233081"/>
    <lineage>
        <taxon>Bacteria</taxon>
        <taxon>Pseudomonadati</taxon>
        <taxon>Pseudomonadota</taxon>
        <taxon>Alphaproteobacteria</taxon>
        <taxon>Hyphomicrobiales</taxon>
        <taxon>Rhizobiaceae</taxon>
        <taxon>Rhizobium/Agrobacterium group</taxon>
        <taxon>Pseudorhizobium</taxon>
    </lineage>
</organism>
<protein>
    <submittedName>
        <fullName evidence="3">Oxidase</fullName>
    </submittedName>
</protein>
<dbReference type="Pfam" id="PF07992">
    <property type="entry name" value="Pyr_redox_2"/>
    <property type="match status" value="1"/>
</dbReference>
<gene>
    <name evidence="3" type="ORF">RHAB21_03086</name>
</gene>
<keyword evidence="4" id="KW-1185">Reference proteome</keyword>
<name>A0ABM8PPD3_9HYPH</name>
<evidence type="ECO:0000313" key="3">
    <source>
        <dbReference type="EMBL" id="CAD7040745.1"/>
    </source>
</evidence>
<dbReference type="InterPro" id="IPR023753">
    <property type="entry name" value="FAD/NAD-binding_dom"/>
</dbReference>
<dbReference type="InterPro" id="IPR036188">
    <property type="entry name" value="FAD/NAD-bd_sf"/>
</dbReference>
<dbReference type="EMBL" id="CABFWE030000005">
    <property type="protein sequence ID" value="CAD7040745.1"/>
    <property type="molecule type" value="Genomic_DNA"/>
</dbReference>
<dbReference type="InterPro" id="IPR051691">
    <property type="entry name" value="Metab_Enz_Cyan_OpOx_G3PDH"/>
</dbReference>
<dbReference type="RefSeq" id="WP_142588225.1">
    <property type="nucleotide sequence ID" value="NZ_CABFWE030000005.1"/>
</dbReference>
<accession>A0ABM8PPD3</accession>
<reference evidence="3 4" key="1">
    <citation type="submission" date="2020-11" db="EMBL/GenBank/DDBJ databases">
        <authorList>
            <person name="Lassalle F."/>
        </authorList>
    </citation>
    <scope>NUCLEOTIDE SEQUENCE [LARGE SCALE GENOMIC DNA]</scope>
    <source>
        <strain evidence="3 4">AB21</strain>
    </source>
</reference>
<dbReference type="PRINTS" id="PR00469">
    <property type="entry name" value="PNDRDTASEII"/>
</dbReference>
<keyword evidence="1" id="KW-0560">Oxidoreductase</keyword>
<dbReference type="PRINTS" id="PR00368">
    <property type="entry name" value="FADPNR"/>
</dbReference>
<dbReference type="Gene3D" id="1.10.10.1100">
    <property type="entry name" value="BFD-like [2Fe-2S]-binding domain"/>
    <property type="match status" value="1"/>
</dbReference>
<dbReference type="PANTHER" id="PTHR42949:SF3">
    <property type="entry name" value="ANAEROBIC GLYCEROL-3-PHOSPHATE DEHYDROGENASE SUBUNIT B"/>
    <property type="match status" value="1"/>
</dbReference>
<dbReference type="PANTHER" id="PTHR42949">
    <property type="entry name" value="ANAEROBIC GLYCEROL-3-PHOSPHATE DEHYDROGENASE SUBUNIT B"/>
    <property type="match status" value="1"/>
</dbReference>
<comment type="caution">
    <text evidence="3">The sequence shown here is derived from an EMBL/GenBank/DDBJ whole genome shotgun (WGS) entry which is preliminary data.</text>
</comment>
<dbReference type="InterPro" id="IPR041854">
    <property type="entry name" value="BFD-like_2Fe2S-bd_dom_sf"/>
</dbReference>